<dbReference type="EMBL" id="BAHC01000203">
    <property type="protein sequence ID" value="GAB93051.1"/>
    <property type="molecule type" value="Genomic_DNA"/>
</dbReference>
<sequence>MIDRPARILFESLLKNYAPAPGIAALDGKCAQHRRGSSPFEGARRRGAHKWFQHIGRGIIDNDVV</sequence>
<dbReference type="AlphaFoldDB" id="K6WGZ5"/>
<accession>K6WGZ5</accession>
<reference evidence="1 2" key="1">
    <citation type="submission" date="2012-08" db="EMBL/GenBank/DDBJ databases">
        <title>Whole genome shotgun sequence of Gordonia rhizosphera NBRC 16068.</title>
        <authorList>
            <person name="Takarada H."/>
            <person name="Isaki S."/>
            <person name="Hosoyama A."/>
            <person name="Tsuchikane K."/>
            <person name="Katsumata H."/>
            <person name="Baba S."/>
            <person name="Ohji S."/>
            <person name="Yamazaki S."/>
            <person name="Fujita N."/>
        </authorList>
    </citation>
    <scope>NUCLEOTIDE SEQUENCE [LARGE SCALE GENOMIC DNA]</scope>
    <source>
        <strain evidence="1 2">NBRC 16068</strain>
    </source>
</reference>
<dbReference type="Proteomes" id="UP000008363">
    <property type="component" value="Unassembled WGS sequence"/>
</dbReference>
<keyword evidence="2" id="KW-1185">Reference proteome</keyword>
<comment type="caution">
    <text evidence="1">The sequence shown here is derived from an EMBL/GenBank/DDBJ whole genome shotgun (WGS) entry which is preliminary data.</text>
</comment>
<gene>
    <name evidence="1" type="ORF">GORHZ_203_00110</name>
</gene>
<proteinExistence type="predicted"/>
<evidence type="ECO:0000313" key="2">
    <source>
        <dbReference type="Proteomes" id="UP000008363"/>
    </source>
</evidence>
<organism evidence="1 2">
    <name type="scientific">Gordonia rhizosphera NBRC 16068</name>
    <dbReference type="NCBI Taxonomy" id="1108045"/>
    <lineage>
        <taxon>Bacteria</taxon>
        <taxon>Bacillati</taxon>
        <taxon>Actinomycetota</taxon>
        <taxon>Actinomycetes</taxon>
        <taxon>Mycobacteriales</taxon>
        <taxon>Gordoniaceae</taxon>
        <taxon>Gordonia</taxon>
    </lineage>
</organism>
<name>K6WGZ5_9ACTN</name>
<evidence type="ECO:0008006" key="3">
    <source>
        <dbReference type="Google" id="ProtNLM"/>
    </source>
</evidence>
<protein>
    <recommendedName>
        <fullName evidence="3">Transposase</fullName>
    </recommendedName>
</protein>
<evidence type="ECO:0000313" key="1">
    <source>
        <dbReference type="EMBL" id="GAB93051.1"/>
    </source>
</evidence>